<dbReference type="RefSeq" id="WP_046452335.1">
    <property type="nucleotide sequence ID" value="NZ_JADMWK010000047.1"/>
</dbReference>
<comment type="caution">
    <text evidence="2">The sequence shown here is derived from an EMBL/GenBank/DDBJ whole genome shotgun (WGS) entry which is preliminary data.</text>
</comment>
<dbReference type="EMBL" id="QSUP01000001">
    <property type="protein sequence ID" value="RGN54423.1"/>
    <property type="molecule type" value="Genomic_DNA"/>
</dbReference>
<gene>
    <name evidence="2" type="ORF">DXB61_01825</name>
</gene>
<reference evidence="2 3" key="1">
    <citation type="submission" date="2018-08" db="EMBL/GenBank/DDBJ databases">
        <title>A genome reference for cultivated species of the human gut microbiota.</title>
        <authorList>
            <person name="Zou Y."/>
            <person name="Xue W."/>
            <person name="Luo G."/>
        </authorList>
    </citation>
    <scope>NUCLEOTIDE SEQUENCE [LARGE SCALE GENOMIC DNA]</scope>
    <source>
        <strain evidence="2 3">OM05-11AA</strain>
    </source>
</reference>
<evidence type="ECO:0000313" key="2">
    <source>
        <dbReference type="EMBL" id="RGN54423.1"/>
    </source>
</evidence>
<organism evidence="2 3">
    <name type="scientific">Parabacteroides merdae</name>
    <dbReference type="NCBI Taxonomy" id="46503"/>
    <lineage>
        <taxon>Bacteria</taxon>
        <taxon>Pseudomonadati</taxon>
        <taxon>Bacteroidota</taxon>
        <taxon>Bacteroidia</taxon>
        <taxon>Bacteroidales</taxon>
        <taxon>Tannerellaceae</taxon>
        <taxon>Parabacteroides</taxon>
    </lineage>
</organism>
<evidence type="ECO:0000259" key="1">
    <source>
        <dbReference type="Pfam" id="PF14280"/>
    </source>
</evidence>
<dbReference type="Pfam" id="PF14280">
    <property type="entry name" value="DUF4365"/>
    <property type="match status" value="1"/>
</dbReference>
<evidence type="ECO:0000313" key="3">
    <source>
        <dbReference type="Proteomes" id="UP000261088"/>
    </source>
</evidence>
<name>A0AB37LZN7_9BACT</name>
<dbReference type="Proteomes" id="UP000261088">
    <property type="component" value="Unassembled WGS sequence"/>
</dbReference>
<feature type="domain" description="DUF4365" evidence="1">
    <location>
        <begin position="41"/>
        <end position="146"/>
    </location>
</feature>
<accession>A0AB37LZN7</accession>
<protein>
    <submittedName>
        <fullName evidence="2">DUF4365 domain-containing protein</fullName>
    </submittedName>
</protein>
<dbReference type="InterPro" id="IPR025375">
    <property type="entry name" value="DUF4365"/>
</dbReference>
<proteinExistence type="predicted"/>
<sequence>MSFKAKVSIDVNGVKEERSVLFIQTLLLGRTKNNIDKGTTQSNIDGYIELLDSSNRINGKITVQVKTVSQRDEGHNKFPCPTSLFAYAEATTDNVFLLAVDHSQNKVLYKHISPKLLNENRDKEQQDTITLHFSQNEELREDNIDTVLKDWLSICSSRVYCLTHGEAILEENSEFKSYLLNMPKMATDLRPCDIQEIQNFMDAYNGLLESDFRYIKSVLFPNVWKRGIAIYTYSDSSLEYSLYNVNVGELVAPIVKMPKCSIFEIKHNHDYASFSYAENKLKENPNLYSISIIKKHVEDFIKKQRIIPLDESFLVEYIHEFIEANWRHLHLKKYSELNVYSLIQHFQSKYPYIDKMPVHLVSGGKSLYVNTVYDAIKFLSEIGYTTIPYPYPAKGSYGNTGMVYDFYSPITALDKSRIVILNTIRAYQNFIQSEFPLLANDLDAFYGGNLISVLVDYSDPGHKFIFHIHYFRSIIPSNEKVIIIEDISDSKIMKENNLSSTSDLFGKESVMFNGREFSCFKGGGLNDMTILFGKYNCLTYFYELLRTHFDDYFNQHGYM</sequence>
<dbReference type="AlphaFoldDB" id="A0AB37LZN7"/>